<organism evidence="1 2">
    <name type="scientific">Meloidogyne enterolobii</name>
    <name type="common">Root-knot nematode worm</name>
    <name type="synonym">Meloidogyne mayaguensis</name>
    <dbReference type="NCBI Taxonomy" id="390850"/>
    <lineage>
        <taxon>Eukaryota</taxon>
        <taxon>Metazoa</taxon>
        <taxon>Ecdysozoa</taxon>
        <taxon>Nematoda</taxon>
        <taxon>Chromadorea</taxon>
        <taxon>Rhabditida</taxon>
        <taxon>Tylenchina</taxon>
        <taxon>Tylenchomorpha</taxon>
        <taxon>Tylenchoidea</taxon>
        <taxon>Meloidogynidae</taxon>
        <taxon>Meloidogyninae</taxon>
        <taxon>Meloidogyne</taxon>
    </lineage>
</organism>
<dbReference type="AlphaFoldDB" id="A0A6V7TJI1"/>
<evidence type="ECO:0000313" key="2">
    <source>
        <dbReference type="Proteomes" id="UP000580250"/>
    </source>
</evidence>
<gene>
    <name evidence="1" type="ORF">MENT_LOCUS950</name>
</gene>
<comment type="caution">
    <text evidence="1">The sequence shown here is derived from an EMBL/GenBank/DDBJ whole genome shotgun (WGS) entry which is preliminary data.</text>
</comment>
<protein>
    <submittedName>
        <fullName evidence="1">Uncharacterized protein</fullName>
    </submittedName>
</protein>
<name>A0A6V7TJI1_MELEN</name>
<proteinExistence type="predicted"/>
<sequence>MLVEAVEVKEEKKWEKEKDFVVFVEGQSKHENACFVCGYALKWKA</sequence>
<dbReference type="Proteomes" id="UP000580250">
    <property type="component" value="Unassembled WGS sequence"/>
</dbReference>
<dbReference type="EMBL" id="CAJEWN010000003">
    <property type="protein sequence ID" value="CAD2124798.1"/>
    <property type="molecule type" value="Genomic_DNA"/>
</dbReference>
<evidence type="ECO:0000313" key="1">
    <source>
        <dbReference type="EMBL" id="CAD2124798.1"/>
    </source>
</evidence>
<reference evidence="1 2" key="1">
    <citation type="submission" date="2020-08" db="EMBL/GenBank/DDBJ databases">
        <authorList>
            <person name="Koutsovoulos G."/>
            <person name="Danchin GJ E."/>
        </authorList>
    </citation>
    <scope>NUCLEOTIDE SEQUENCE [LARGE SCALE GENOMIC DNA]</scope>
</reference>
<accession>A0A6V7TJI1</accession>